<dbReference type="Proteomes" id="UP000471298">
    <property type="component" value="Unassembled WGS sequence"/>
</dbReference>
<comment type="caution">
    <text evidence="3">The sequence shown here is derived from an EMBL/GenBank/DDBJ whole genome shotgun (WGS) entry which is preliminary data.</text>
</comment>
<feature type="region of interest" description="Disordered" evidence="1">
    <location>
        <begin position="164"/>
        <end position="190"/>
    </location>
</feature>
<keyword evidence="4" id="KW-1185">Reference proteome</keyword>
<sequence>MASSLVAVILSKKWTNKENSHPCLKALSGRKRTMHDSTFTLSRFQKQALIDMAIDAWYITPIVKKQAATSHESDFAEMMQSLVSEAQTPPATQDINPAPATHQEINTSASIPSKRIPSNSTNNNENTTAQPIDSPTIDNTQSSAQSSALTPDEVLTPDAASALTQSVQRQNDQKTNQTNKTNQSSQSISKAQRQLLYQPIVIDTQKTVITEANPARRTLTLPEALAEASPASLGLDNDGEIAAQIQALANTQASTPYFGTGNPQADIMLLSGWHENHWIDNGNTTIPPLLQQALSAIEIAPDQVYCTPFLKYQYALPLDPDDSILAECLPLLAMEIAKVQPRVVVAFGHPLCRYLTQQTTPLWTTPQSTTTSNNRQNTSLDTSLDNNLDGNLDGNLNNNIDSNTHQLHVASLTQTPVHTVSLICLPSIDYLSDFPNDKSLLWQQLKRIHQYLYPP</sequence>
<feature type="compositionally biased region" description="Low complexity" evidence="1">
    <location>
        <begin position="118"/>
        <end position="128"/>
    </location>
</feature>
<dbReference type="InterPro" id="IPR036895">
    <property type="entry name" value="Uracil-DNA_glycosylase-like_sf"/>
</dbReference>
<evidence type="ECO:0000313" key="3">
    <source>
        <dbReference type="EMBL" id="MPV86568.1"/>
    </source>
</evidence>
<feature type="region of interest" description="Disordered" evidence="1">
    <location>
        <begin position="107"/>
        <end position="151"/>
    </location>
</feature>
<name>A0A6N7F1A2_9GAMM</name>
<organism evidence="3 4">
    <name type="scientific">Ostreibacterium oceani</name>
    <dbReference type="NCBI Taxonomy" id="2654998"/>
    <lineage>
        <taxon>Bacteria</taxon>
        <taxon>Pseudomonadati</taxon>
        <taxon>Pseudomonadota</taxon>
        <taxon>Gammaproteobacteria</taxon>
        <taxon>Cardiobacteriales</taxon>
        <taxon>Ostreibacteriaceae</taxon>
        <taxon>Ostreibacterium</taxon>
    </lineage>
</organism>
<dbReference type="InterPro" id="IPR005122">
    <property type="entry name" value="Uracil-DNA_glycosylase-like"/>
</dbReference>
<dbReference type="Pfam" id="PF03167">
    <property type="entry name" value="UDG"/>
    <property type="match status" value="1"/>
</dbReference>
<evidence type="ECO:0000256" key="1">
    <source>
        <dbReference type="SAM" id="MobiDB-lite"/>
    </source>
</evidence>
<reference evidence="3 4" key="1">
    <citation type="submission" date="2019-10" db="EMBL/GenBank/DDBJ databases">
        <title>Cardiobacteriales fam. a chemoheterotrophic member of the order Cardiobacteriales, and proposal of Cardiobacteriales fam. nov.</title>
        <authorList>
            <person name="Wang C."/>
        </authorList>
    </citation>
    <scope>NUCLEOTIDE SEQUENCE [LARGE SCALE GENOMIC DNA]</scope>
    <source>
        <strain evidence="3 4">ML27</strain>
    </source>
</reference>
<dbReference type="InParanoid" id="A0A6N7F1A2"/>
<feature type="compositionally biased region" description="Polar residues" evidence="1">
    <location>
        <begin position="129"/>
        <end position="149"/>
    </location>
</feature>
<dbReference type="SUPFAM" id="SSF52141">
    <property type="entry name" value="Uracil-DNA glycosylase-like"/>
    <property type="match status" value="1"/>
</dbReference>
<proteinExistence type="predicted"/>
<protein>
    <recommendedName>
        <fullName evidence="2">Uracil-DNA glycosylase-like domain-containing protein</fullName>
    </recommendedName>
</protein>
<accession>A0A6N7F1A2</accession>
<dbReference type="EMBL" id="WHNW01000008">
    <property type="protein sequence ID" value="MPV86568.1"/>
    <property type="molecule type" value="Genomic_DNA"/>
</dbReference>
<feature type="compositionally biased region" description="Low complexity" evidence="1">
    <location>
        <begin position="168"/>
        <end position="190"/>
    </location>
</feature>
<dbReference type="AlphaFoldDB" id="A0A6N7F1A2"/>
<evidence type="ECO:0000259" key="2">
    <source>
        <dbReference type="Pfam" id="PF03167"/>
    </source>
</evidence>
<feature type="domain" description="Uracil-DNA glycosylase-like" evidence="2">
    <location>
        <begin position="259"/>
        <end position="364"/>
    </location>
</feature>
<evidence type="ECO:0000313" key="4">
    <source>
        <dbReference type="Proteomes" id="UP000471298"/>
    </source>
</evidence>
<gene>
    <name evidence="3" type="ORF">GCU85_07475</name>
</gene>
<dbReference type="Gene3D" id="3.40.470.10">
    <property type="entry name" value="Uracil-DNA glycosylase-like domain"/>
    <property type="match status" value="1"/>
</dbReference>